<reference evidence="1 2" key="1">
    <citation type="submission" date="2016-11" db="EMBL/GenBank/DDBJ databases">
        <title>Paenibacillus species isolates.</title>
        <authorList>
            <person name="Beno S.M."/>
        </authorList>
    </citation>
    <scope>NUCLEOTIDE SEQUENCE [LARGE SCALE GENOMIC DNA]</scope>
    <source>
        <strain evidence="1 2">FSL R5-0378</strain>
    </source>
</reference>
<gene>
    <name evidence="1" type="ORF">BK138_22915</name>
</gene>
<name>A0A1R1EKF1_9BACL</name>
<evidence type="ECO:0000313" key="1">
    <source>
        <dbReference type="EMBL" id="OMF52291.1"/>
    </source>
</evidence>
<organism evidence="1 2">
    <name type="scientific">Paenibacillus rhizosphaerae</name>
    <dbReference type="NCBI Taxonomy" id="297318"/>
    <lineage>
        <taxon>Bacteria</taxon>
        <taxon>Bacillati</taxon>
        <taxon>Bacillota</taxon>
        <taxon>Bacilli</taxon>
        <taxon>Bacillales</taxon>
        <taxon>Paenibacillaceae</taxon>
        <taxon>Paenibacillus</taxon>
    </lineage>
</organism>
<proteinExistence type="predicted"/>
<evidence type="ECO:0000313" key="2">
    <source>
        <dbReference type="Proteomes" id="UP000187172"/>
    </source>
</evidence>
<keyword evidence="2" id="KW-1185">Reference proteome</keyword>
<dbReference type="AlphaFoldDB" id="A0A1R1EKF1"/>
<sequence>MSEAAYVMNRYSVITAVWMKARTGSVSCLAGLFAFVPAHMLAVTAENETERYSVAMKHFLQLERRNIPGKSTYVQEDDDGRAS</sequence>
<dbReference type="Proteomes" id="UP000187172">
    <property type="component" value="Unassembled WGS sequence"/>
</dbReference>
<protein>
    <submittedName>
        <fullName evidence="1">Uncharacterized protein</fullName>
    </submittedName>
</protein>
<accession>A0A1R1EKF1</accession>
<dbReference type="EMBL" id="MRTP01000007">
    <property type="protein sequence ID" value="OMF52291.1"/>
    <property type="molecule type" value="Genomic_DNA"/>
</dbReference>
<comment type="caution">
    <text evidence="1">The sequence shown here is derived from an EMBL/GenBank/DDBJ whole genome shotgun (WGS) entry which is preliminary data.</text>
</comment>
<dbReference type="STRING" id="297318.BK138_22915"/>